<dbReference type="InterPro" id="IPR022902">
    <property type="entry name" value="NAcTrfase_Eis"/>
</dbReference>
<evidence type="ECO:0000256" key="3">
    <source>
        <dbReference type="ARBA" id="ARBA00023315"/>
    </source>
</evidence>
<evidence type="ECO:0000256" key="4">
    <source>
        <dbReference type="HAMAP-Rule" id="MF_01812"/>
    </source>
</evidence>
<dbReference type="Pfam" id="PF13527">
    <property type="entry name" value="Acetyltransf_9"/>
    <property type="match status" value="1"/>
</dbReference>
<feature type="binding site" evidence="4">
    <location>
        <begin position="118"/>
        <end position="119"/>
    </location>
    <ligand>
        <name>acetyl-CoA</name>
        <dbReference type="ChEBI" id="CHEBI:57288"/>
    </ligand>
</feature>
<dbReference type="Gene3D" id="3.30.1050.10">
    <property type="entry name" value="SCP2 sterol-binding domain"/>
    <property type="match status" value="1"/>
</dbReference>
<gene>
    <name evidence="6" type="ORF">DQ392_26410</name>
</gene>
<dbReference type="Gene3D" id="3.40.630.30">
    <property type="match status" value="2"/>
</dbReference>
<comment type="subunit">
    <text evidence="4">Homohexamer; trimer of dimers.</text>
</comment>
<feature type="domain" description="N-acetyltransferase" evidence="5">
    <location>
        <begin position="3"/>
        <end position="153"/>
    </location>
</feature>
<protein>
    <submittedName>
        <fullName evidence="6">GNAT family N-acetyltransferase</fullName>
    </submittedName>
</protein>
<evidence type="ECO:0000256" key="1">
    <source>
        <dbReference type="ARBA" id="ARBA00009213"/>
    </source>
</evidence>
<dbReference type="InterPro" id="IPR000182">
    <property type="entry name" value="GNAT_dom"/>
</dbReference>
<keyword evidence="2 4" id="KW-0808">Transferase</keyword>
<dbReference type="NCBIfam" id="NF002367">
    <property type="entry name" value="PRK01346.1-4"/>
    <property type="match status" value="1"/>
</dbReference>
<comment type="similarity">
    <text evidence="1 4">Belongs to the acetyltransferase Eis family.</text>
</comment>
<name>A0A367EBE5_9ACTN</name>
<dbReference type="SUPFAM" id="SSF55729">
    <property type="entry name" value="Acyl-CoA N-acyltransferases (Nat)"/>
    <property type="match status" value="1"/>
</dbReference>
<keyword evidence="3 4" id="KW-0012">Acyltransferase</keyword>
<dbReference type="InterPro" id="IPR051554">
    <property type="entry name" value="Acetyltransferase_Eis"/>
</dbReference>
<dbReference type="Pfam" id="PF17668">
    <property type="entry name" value="Acetyltransf_17"/>
    <property type="match status" value="1"/>
</dbReference>
<dbReference type="PANTHER" id="PTHR37817:SF1">
    <property type="entry name" value="N-ACETYLTRANSFERASE EIS"/>
    <property type="match status" value="1"/>
</dbReference>
<dbReference type="SUPFAM" id="SSF55718">
    <property type="entry name" value="SCP-like"/>
    <property type="match status" value="1"/>
</dbReference>
<dbReference type="GO" id="GO:0034069">
    <property type="term" value="F:aminoglycoside N-acetyltransferase activity"/>
    <property type="evidence" value="ECO:0007669"/>
    <property type="project" value="TreeGrafter"/>
</dbReference>
<evidence type="ECO:0000313" key="6">
    <source>
        <dbReference type="EMBL" id="RCG14657.1"/>
    </source>
</evidence>
<feature type="binding site" evidence="4">
    <location>
        <begin position="89"/>
        <end position="94"/>
    </location>
    <ligand>
        <name>acetyl-CoA</name>
        <dbReference type="ChEBI" id="CHEBI:57288"/>
    </ligand>
</feature>
<dbReference type="Pfam" id="PF13530">
    <property type="entry name" value="SCP2_2"/>
    <property type="match status" value="1"/>
</dbReference>
<organism evidence="6 7">
    <name type="scientific">Streptomyces reniochalinae</name>
    <dbReference type="NCBI Taxonomy" id="2250578"/>
    <lineage>
        <taxon>Bacteria</taxon>
        <taxon>Bacillati</taxon>
        <taxon>Actinomycetota</taxon>
        <taxon>Actinomycetes</taxon>
        <taxon>Kitasatosporales</taxon>
        <taxon>Streptomycetaceae</taxon>
        <taxon>Streptomyces</taxon>
    </lineage>
</organism>
<dbReference type="GO" id="GO:0030649">
    <property type="term" value="P:aminoglycoside antibiotic catabolic process"/>
    <property type="evidence" value="ECO:0007669"/>
    <property type="project" value="TreeGrafter"/>
</dbReference>
<dbReference type="HAMAP" id="MF_01812">
    <property type="entry name" value="Eis"/>
    <property type="match status" value="1"/>
</dbReference>
<dbReference type="OrthoDB" id="8399956at2"/>
<dbReference type="InterPro" id="IPR016181">
    <property type="entry name" value="Acyl_CoA_acyltransferase"/>
</dbReference>
<dbReference type="InterPro" id="IPR025559">
    <property type="entry name" value="Eis_dom"/>
</dbReference>
<dbReference type="PROSITE" id="PS51186">
    <property type="entry name" value="GNAT"/>
    <property type="match status" value="1"/>
</dbReference>
<dbReference type="RefSeq" id="WP_114018223.1">
    <property type="nucleotide sequence ID" value="NZ_QOIM01000042.1"/>
</dbReference>
<dbReference type="Proteomes" id="UP000253507">
    <property type="component" value="Unassembled WGS sequence"/>
</dbReference>
<dbReference type="PANTHER" id="PTHR37817">
    <property type="entry name" value="N-ACETYLTRANSFERASE EIS"/>
    <property type="match status" value="1"/>
</dbReference>
<evidence type="ECO:0000256" key="2">
    <source>
        <dbReference type="ARBA" id="ARBA00022679"/>
    </source>
</evidence>
<comment type="caution">
    <text evidence="6">The sequence shown here is derived from an EMBL/GenBank/DDBJ whole genome shotgun (WGS) entry which is preliminary data.</text>
</comment>
<dbReference type="InterPro" id="IPR041380">
    <property type="entry name" value="Acetyltransf_17"/>
</dbReference>
<dbReference type="AlphaFoldDB" id="A0A367EBE5"/>
<dbReference type="CDD" id="cd04301">
    <property type="entry name" value="NAT_SF"/>
    <property type="match status" value="1"/>
</dbReference>
<dbReference type="EMBL" id="QOIM01000042">
    <property type="protein sequence ID" value="RCG14657.1"/>
    <property type="molecule type" value="Genomic_DNA"/>
</dbReference>
<reference evidence="6 7" key="1">
    <citation type="submission" date="2018-06" db="EMBL/GenBank/DDBJ databases">
        <title>Streptomyces reniochalinae sp. nov. and Streptomyces diacarnus sp. nov. from marine sponges.</title>
        <authorList>
            <person name="Li L."/>
        </authorList>
    </citation>
    <scope>NUCLEOTIDE SEQUENCE [LARGE SCALE GENOMIC DNA]</scope>
    <source>
        <strain evidence="6 7">LHW50302</strain>
    </source>
</reference>
<evidence type="ECO:0000313" key="7">
    <source>
        <dbReference type="Proteomes" id="UP000253507"/>
    </source>
</evidence>
<keyword evidence="7" id="KW-1185">Reference proteome</keyword>
<sequence>MTTELRVLLPSEWDTWYERVLSAFVGVETPEERKLYRSLTETARCLGVWDEGRPVATAGLLSFRMAVPGGAVVPTAGVTMVTVAPTHRRRGILRSFMRRQLDDIRAAGEEPLAVLTASEAAIYGRFGYGLAAGRMAVRIDTGRSTLSLPAPLATEADGLQLRASDTASALLQECEAVYARAVPRRPGMLERRPGWEHTPLLDPERRRDGASPLRCVVALRDGTPVAFARYAVRLGASESGAPEGEVRLRDLEAVDAAGHAAMWRFLWSLDLTTSIVADNRPVDDPWLHLVDDPRRSAKHLNDDTLYVRLVQVGDALAARSYGAPLDVVLEVEDAFCPWNSGRWRLAGDEKGAVCEPTREAADLSLSVRELGRAYLGGVSLAALGRAGLVREVRPGSGALRAAATAFASETAPWLPHGF</sequence>
<proteinExistence type="inferred from homology"/>
<feature type="active site" description="Proton acceptor; via carboxylate" evidence="4">
    <location>
        <position position="418"/>
    </location>
</feature>
<evidence type="ECO:0000259" key="5">
    <source>
        <dbReference type="PROSITE" id="PS51186"/>
    </source>
</evidence>
<dbReference type="InterPro" id="IPR036527">
    <property type="entry name" value="SCP2_sterol-bd_dom_sf"/>
</dbReference>
<feature type="binding site" evidence="4">
    <location>
        <begin position="81"/>
        <end position="83"/>
    </location>
    <ligand>
        <name>acetyl-CoA</name>
        <dbReference type="ChEBI" id="CHEBI:57288"/>
    </ligand>
</feature>
<accession>A0A367EBE5</accession>
<feature type="active site" description="Proton donor" evidence="4">
    <location>
        <position position="123"/>
    </location>
</feature>